<comment type="caution">
    <text evidence="1">The sequence shown here is derived from an EMBL/GenBank/DDBJ whole genome shotgun (WGS) entry which is preliminary data.</text>
</comment>
<reference evidence="1 2" key="1">
    <citation type="submission" date="2019-04" db="EMBL/GenBank/DDBJ databases">
        <authorList>
            <person name="Feng G."/>
            <person name="Zhang J."/>
            <person name="Zhu H."/>
        </authorList>
    </citation>
    <scope>NUCLEOTIDE SEQUENCE [LARGE SCALE GENOMIC DNA]</scope>
    <source>
        <strain evidence="1 2">JCM 17223</strain>
    </source>
</reference>
<evidence type="ECO:0000313" key="2">
    <source>
        <dbReference type="Proteomes" id="UP000297739"/>
    </source>
</evidence>
<dbReference type="GO" id="GO:0009432">
    <property type="term" value="P:SOS response"/>
    <property type="evidence" value="ECO:0007669"/>
    <property type="project" value="TreeGrafter"/>
</dbReference>
<organism evidence="1 2">
    <name type="scientific">Hymenobacter elongatus</name>
    <dbReference type="NCBI Taxonomy" id="877208"/>
    <lineage>
        <taxon>Bacteria</taxon>
        <taxon>Pseudomonadati</taxon>
        <taxon>Bacteroidota</taxon>
        <taxon>Cytophagia</taxon>
        <taxon>Cytophagales</taxon>
        <taxon>Hymenobacteraceae</taxon>
        <taxon>Hymenobacter</taxon>
    </lineage>
</organism>
<dbReference type="EMBL" id="SRLD01000064">
    <property type="protein sequence ID" value="TGE12628.1"/>
    <property type="molecule type" value="Genomic_DNA"/>
</dbReference>
<dbReference type="AlphaFoldDB" id="A0A4Z0PFN8"/>
<protein>
    <recommendedName>
        <fullName evidence="3">Grasp-with-spasm system ATP-grasp peptide maturase</fullName>
    </recommendedName>
</protein>
<dbReference type="Proteomes" id="UP000297739">
    <property type="component" value="Unassembled WGS sequence"/>
</dbReference>
<dbReference type="RefSeq" id="WP_135499589.1">
    <property type="nucleotide sequence ID" value="NZ_SRLD01000064.1"/>
</dbReference>
<dbReference type="Gene3D" id="3.30.470.20">
    <property type="entry name" value="ATP-grasp fold, B domain"/>
    <property type="match status" value="1"/>
</dbReference>
<gene>
    <name evidence="1" type="ORF">E5J99_20030</name>
</gene>
<dbReference type="OrthoDB" id="583309at2"/>
<dbReference type="PANTHER" id="PTHR21621">
    <property type="entry name" value="RIBOSOMAL PROTEIN S6 MODIFICATION PROTEIN"/>
    <property type="match status" value="1"/>
</dbReference>
<accession>A0A4Z0PFN8</accession>
<evidence type="ECO:0000313" key="1">
    <source>
        <dbReference type="EMBL" id="TGE12628.1"/>
    </source>
</evidence>
<dbReference type="GO" id="GO:0005737">
    <property type="term" value="C:cytoplasm"/>
    <property type="evidence" value="ECO:0007669"/>
    <property type="project" value="TreeGrafter"/>
</dbReference>
<proteinExistence type="predicted"/>
<evidence type="ECO:0008006" key="3">
    <source>
        <dbReference type="Google" id="ProtNLM"/>
    </source>
</evidence>
<dbReference type="GO" id="GO:0018169">
    <property type="term" value="F:ribosomal S6-glutamic acid ligase activity"/>
    <property type="evidence" value="ECO:0007669"/>
    <property type="project" value="TreeGrafter"/>
</dbReference>
<dbReference type="PANTHER" id="PTHR21621:SF0">
    <property type="entry name" value="BETA-CITRYLGLUTAMATE SYNTHASE B-RELATED"/>
    <property type="match status" value="1"/>
</dbReference>
<name>A0A4Z0PFN8_9BACT</name>
<keyword evidence="2" id="KW-1185">Reference proteome</keyword>
<dbReference type="SUPFAM" id="SSF56059">
    <property type="entry name" value="Glutathione synthetase ATP-binding domain-like"/>
    <property type="match status" value="1"/>
</dbReference>
<sequence length="333" mass="37159">MIVLLSYNGDAATAEIMDWLQHLGGPYRRINLEDEDFRNITIEMTRSGGVHTTLLLQDGSILNVAEVSCFLFRGGLFSFDQLPAPAGPVPPAVAEAHQRLEFQTITTFFYEQVAAKCLGSPLLHPLNKLKQLQAAQALGIPIPATLVTSAQSRLCASGLGAQSVVLTKSVQESIFTPAGDAFYDLKAAEIPVTEVPEHFFPSLFQASIAKVIEIRAFYLAGDFYALAMLLCAAPERVVDFRTQTRQIRYCRYQLPNSLTRQLTRLMRMLQLNTGSIDLVRTAEGHYYFLEVNPTGQFGWVSEYGSYCLEKKIAEYLLHQHEAFEKSTVRARQL</sequence>